<dbReference type="InterPro" id="IPR023365">
    <property type="entry name" value="Sortase_dom-sf"/>
</dbReference>
<dbReference type="Proteomes" id="UP001253287">
    <property type="component" value="Unassembled WGS sequence"/>
</dbReference>
<feature type="active site" description="Acyl-thioester intermediate" evidence="4">
    <location>
        <position position="210"/>
    </location>
</feature>
<sequence>MKTHQKERKSVSTKIFDSLYVIIGTVLLVVGLSLFFFNSKVGRAYMLRDNGERVSQDLTAKQADRNRKVKTTYDASKTTDVDTRQLWDARKTPAGAIGRMSIPQADIHNPLFQGYGAQLQNLSYGVCTVVPNRVMGGTNNFVVAGHYMGNYGPAVLDNLHLTQAGDKIYFTDMHRIYEYVETSMRYDITPKQVEVENNIPGKKMVTIITCSDFNVNRYGYGQHRTVAVGELVGSMPATKKNLENTELTNKVSPKISQKHVRYKVIKAQPKSAKIYRSLSLKQIIFWPLMIIGVIVLICLLKIWL</sequence>
<protein>
    <submittedName>
        <fullName evidence="6">Class A sortase</fullName>
    </submittedName>
</protein>
<name>A0AAW8WSH3_9LACO</name>
<organism evidence="6 7">
    <name type="scientific">Lactobacillus crispatus</name>
    <dbReference type="NCBI Taxonomy" id="47770"/>
    <lineage>
        <taxon>Bacteria</taxon>
        <taxon>Bacillati</taxon>
        <taxon>Bacillota</taxon>
        <taxon>Bacilli</taxon>
        <taxon>Lactobacillales</taxon>
        <taxon>Lactobacillaceae</taxon>
        <taxon>Lactobacillus</taxon>
    </lineage>
</organism>
<dbReference type="SUPFAM" id="SSF63817">
    <property type="entry name" value="Sortase"/>
    <property type="match status" value="1"/>
</dbReference>
<dbReference type="EMBL" id="JAVTXN010000046">
    <property type="protein sequence ID" value="MDT9610122.1"/>
    <property type="molecule type" value="Genomic_DNA"/>
</dbReference>
<keyword evidence="5" id="KW-0472">Membrane</keyword>
<accession>A0AAW8WSH3</accession>
<keyword evidence="5" id="KW-0812">Transmembrane</keyword>
<keyword evidence="2" id="KW-0378">Hydrolase</keyword>
<dbReference type="CDD" id="cd06165">
    <property type="entry name" value="Sortase_A"/>
    <property type="match status" value="1"/>
</dbReference>
<evidence type="ECO:0000256" key="2">
    <source>
        <dbReference type="ARBA" id="ARBA00022801"/>
    </source>
</evidence>
<keyword evidence="3" id="KW-0788">Thiol protease</keyword>
<evidence type="ECO:0000256" key="3">
    <source>
        <dbReference type="ARBA" id="ARBA00022807"/>
    </source>
</evidence>
<dbReference type="AlphaFoldDB" id="A0AAW8WSH3"/>
<keyword evidence="1" id="KW-0645">Protease</keyword>
<evidence type="ECO:0000313" key="6">
    <source>
        <dbReference type="EMBL" id="MDT9610122.1"/>
    </source>
</evidence>
<proteinExistence type="predicted"/>
<dbReference type="InterPro" id="IPR042007">
    <property type="entry name" value="Sortase_A"/>
</dbReference>
<feature type="transmembrane region" description="Helical" evidence="5">
    <location>
        <begin position="20"/>
        <end position="38"/>
    </location>
</feature>
<dbReference type="Gene3D" id="2.40.260.10">
    <property type="entry name" value="Sortase"/>
    <property type="match status" value="1"/>
</dbReference>
<reference evidence="6" key="1">
    <citation type="submission" date="2023-08" db="EMBL/GenBank/DDBJ databases">
        <title>Lactobacillus from the Female Urinary Tract.</title>
        <authorList>
            <person name="Stegman N."/>
            <person name="Jackson B."/>
            <person name="Steiling M."/>
            <person name="Sedano C."/>
            <person name="Wolfe A."/>
            <person name="Putonti C."/>
        </authorList>
    </citation>
    <scope>NUCLEOTIDE SEQUENCE</scope>
    <source>
        <strain evidence="6">UMB5661</strain>
    </source>
</reference>
<dbReference type="RefSeq" id="WP_224061663.1">
    <property type="nucleotide sequence ID" value="NZ_CP083391.1"/>
</dbReference>
<evidence type="ECO:0000313" key="7">
    <source>
        <dbReference type="Proteomes" id="UP001253287"/>
    </source>
</evidence>
<dbReference type="GO" id="GO:0006508">
    <property type="term" value="P:proteolysis"/>
    <property type="evidence" value="ECO:0007669"/>
    <property type="project" value="UniProtKB-KW"/>
</dbReference>
<evidence type="ECO:0000256" key="1">
    <source>
        <dbReference type="ARBA" id="ARBA00022670"/>
    </source>
</evidence>
<evidence type="ECO:0000256" key="4">
    <source>
        <dbReference type="PIRSR" id="PIRSR605754-1"/>
    </source>
</evidence>
<keyword evidence="5" id="KW-1133">Transmembrane helix</keyword>
<dbReference type="Pfam" id="PF04203">
    <property type="entry name" value="Sortase"/>
    <property type="match status" value="1"/>
</dbReference>
<feature type="active site" description="Proton donor/acceptor" evidence="4">
    <location>
        <position position="146"/>
    </location>
</feature>
<evidence type="ECO:0000256" key="5">
    <source>
        <dbReference type="SAM" id="Phobius"/>
    </source>
</evidence>
<dbReference type="GO" id="GO:0008234">
    <property type="term" value="F:cysteine-type peptidase activity"/>
    <property type="evidence" value="ECO:0007669"/>
    <property type="project" value="UniProtKB-KW"/>
</dbReference>
<gene>
    <name evidence="6" type="ORF">RON39_08350</name>
</gene>
<dbReference type="NCBIfam" id="TIGR01076">
    <property type="entry name" value="sortase_fam"/>
    <property type="match status" value="1"/>
</dbReference>
<comment type="caution">
    <text evidence="6">The sequence shown here is derived from an EMBL/GenBank/DDBJ whole genome shotgun (WGS) entry which is preliminary data.</text>
</comment>
<dbReference type="InterPro" id="IPR005754">
    <property type="entry name" value="Sortase"/>
</dbReference>
<feature type="transmembrane region" description="Helical" evidence="5">
    <location>
        <begin position="283"/>
        <end position="303"/>
    </location>
</feature>